<dbReference type="RefSeq" id="WP_200067197.1">
    <property type="nucleotide sequence ID" value="NZ_JAEHFW010000003.1"/>
</dbReference>
<organism evidence="2 3">
    <name type="scientific">Mucilaginibacter segetis</name>
    <dbReference type="NCBI Taxonomy" id="2793071"/>
    <lineage>
        <taxon>Bacteria</taxon>
        <taxon>Pseudomonadati</taxon>
        <taxon>Bacteroidota</taxon>
        <taxon>Sphingobacteriia</taxon>
        <taxon>Sphingobacteriales</taxon>
        <taxon>Sphingobacteriaceae</taxon>
        <taxon>Mucilaginibacter</taxon>
    </lineage>
</organism>
<dbReference type="Proteomes" id="UP000613193">
    <property type="component" value="Unassembled WGS sequence"/>
</dbReference>
<dbReference type="EMBL" id="JAEHFW010000003">
    <property type="protein sequence ID" value="MBK0380654.1"/>
    <property type="molecule type" value="Genomic_DNA"/>
</dbReference>
<dbReference type="AlphaFoldDB" id="A0A934PV66"/>
<proteinExistence type="predicted"/>
<reference evidence="2" key="1">
    <citation type="submission" date="2020-12" db="EMBL/GenBank/DDBJ databases">
        <title>Bacterial novel species Mucilaginibacter sp. SD-g isolated from soil.</title>
        <authorList>
            <person name="Jung H.-Y."/>
        </authorList>
    </citation>
    <scope>NUCLEOTIDE SEQUENCE</scope>
    <source>
        <strain evidence="2">SD-g</strain>
    </source>
</reference>
<name>A0A934PV66_9SPHI</name>
<sequence length="276" mass="32042">MDNKRKICVIIPVHKAAPQPDELIALNACKKHLSSHNCYLIFPQGMDTSAYTAAFEGLLLKPVDPGWLASVEQYNKMKLNLEFYRLFAAYNYMVTYELDAYIFSQDLENAGAFDFDFIGAPFFEGYWEAKPGAKLVHGCNSGFSVRNINSCIRALSGMKKFRFRWLLYRLFLSHSSRLRLKLNGLTKGRLEVFITGRFGFYFADFHLNEDVVWTEVIPKLFPWFKVADPITALNFSFEYNLEDSLKLNKGRLPLGCHAWYKHLEFWSRYIDTRSIT</sequence>
<feature type="domain" description="DUF5672" evidence="1">
    <location>
        <begin position="62"/>
        <end position="257"/>
    </location>
</feature>
<protein>
    <recommendedName>
        <fullName evidence="1">DUF5672 domain-containing protein</fullName>
    </recommendedName>
</protein>
<dbReference type="InterPro" id="IPR043729">
    <property type="entry name" value="DUF5672"/>
</dbReference>
<evidence type="ECO:0000313" key="2">
    <source>
        <dbReference type="EMBL" id="MBK0380654.1"/>
    </source>
</evidence>
<dbReference type="Pfam" id="PF18922">
    <property type="entry name" value="DUF5672"/>
    <property type="match status" value="1"/>
</dbReference>
<comment type="caution">
    <text evidence="2">The sequence shown here is derived from an EMBL/GenBank/DDBJ whole genome shotgun (WGS) entry which is preliminary data.</text>
</comment>
<accession>A0A934PV66</accession>
<gene>
    <name evidence="2" type="ORF">I5M19_15125</name>
</gene>
<evidence type="ECO:0000259" key="1">
    <source>
        <dbReference type="Pfam" id="PF18922"/>
    </source>
</evidence>
<evidence type="ECO:0000313" key="3">
    <source>
        <dbReference type="Proteomes" id="UP000613193"/>
    </source>
</evidence>
<keyword evidence="3" id="KW-1185">Reference proteome</keyword>